<accession>A0ABV8NS81</accession>
<organism evidence="1 2">
    <name type="scientific">Pedobacter jamesrossensis</name>
    <dbReference type="NCBI Taxonomy" id="1908238"/>
    <lineage>
        <taxon>Bacteria</taxon>
        <taxon>Pseudomonadati</taxon>
        <taxon>Bacteroidota</taxon>
        <taxon>Sphingobacteriia</taxon>
        <taxon>Sphingobacteriales</taxon>
        <taxon>Sphingobacteriaceae</taxon>
        <taxon>Pedobacter</taxon>
    </lineage>
</organism>
<dbReference type="Proteomes" id="UP001595792">
    <property type="component" value="Unassembled WGS sequence"/>
</dbReference>
<evidence type="ECO:0000313" key="1">
    <source>
        <dbReference type="EMBL" id="MFC4198663.1"/>
    </source>
</evidence>
<keyword evidence="2" id="KW-1185">Reference proteome</keyword>
<protein>
    <submittedName>
        <fullName evidence="1">Uncharacterized protein</fullName>
    </submittedName>
</protein>
<comment type="caution">
    <text evidence="1">The sequence shown here is derived from an EMBL/GenBank/DDBJ whole genome shotgun (WGS) entry which is preliminary data.</text>
</comment>
<name>A0ABV8NS81_9SPHI</name>
<proteinExistence type="predicted"/>
<sequence>MEKRRFFNQLDYEKIGSLSSSKLAFQLDRGNTLPVSPDFNVKKIDDKNYILTIRNERPEIVFLNYKPIYIEPGDKVKVNYTVILRTFDQLIDTITATGGNKGNYEFAKYNISISSKVKYPELTTNAYKDMTGSFYKDLKHYYQVANNIYDTDPRFKTCSKDLIEYLKRQNSATFLFNLIFFENKLIQEGNRPGAKLLGDSLEYAFNKTIFKPSDTLLNFTMENVFKKYFERVATNKYGDLAIEKNYRLFYGYINNFPDKFIRDYFIMLLVANYRKEVNRYSPELIPNLDKEIANQRVLARTKIIVG</sequence>
<reference evidence="2" key="1">
    <citation type="journal article" date="2019" name="Int. J. Syst. Evol. Microbiol.">
        <title>The Global Catalogue of Microorganisms (GCM) 10K type strain sequencing project: providing services to taxonomists for standard genome sequencing and annotation.</title>
        <authorList>
            <consortium name="The Broad Institute Genomics Platform"/>
            <consortium name="The Broad Institute Genome Sequencing Center for Infectious Disease"/>
            <person name="Wu L."/>
            <person name="Ma J."/>
        </authorList>
    </citation>
    <scope>NUCLEOTIDE SEQUENCE [LARGE SCALE GENOMIC DNA]</scope>
    <source>
        <strain evidence="2">CCM 8689</strain>
    </source>
</reference>
<dbReference type="RefSeq" id="WP_378962686.1">
    <property type="nucleotide sequence ID" value="NZ_JBHRXC010000016.1"/>
</dbReference>
<gene>
    <name evidence="1" type="ORF">ACFOUY_18300</name>
</gene>
<dbReference type="EMBL" id="JBHSBY010000141">
    <property type="protein sequence ID" value="MFC4198663.1"/>
    <property type="molecule type" value="Genomic_DNA"/>
</dbReference>
<evidence type="ECO:0000313" key="2">
    <source>
        <dbReference type="Proteomes" id="UP001595792"/>
    </source>
</evidence>